<sequence>MSVFKLPSKFCDELRSFVTKFWWGASNGKKKILWMPWHKLYKPKCRGGLGFRDFQKFNMALLGKHAWRLATENEGLMTRVLKSRYFPNTSYMEAELGSNPSYT</sequence>
<proteinExistence type="predicted"/>
<dbReference type="AlphaFoldDB" id="A0AAW1I603"/>
<protein>
    <recommendedName>
        <fullName evidence="3">Reverse transcriptase</fullName>
    </recommendedName>
</protein>
<dbReference type="EMBL" id="JBDFQZ010000010">
    <property type="protein sequence ID" value="KAK9684945.1"/>
    <property type="molecule type" value="Genomic_DNA"/>
</dbReference>
<evidence type="ECO:0000313" key="2">
    <source>
        <dbReference type="Proteomes" id="UP001443914"/>
    </source>
</evidence>
<dbReference type="PANTHER" id="PTHR33116:SF86">
    <property type="entry name" value="REVERSE TRANSCRIPTASE DOMAIN-CONTAINING PROTEIN"/>
    <property type="match status" value="1"/>
</dbReference>
<gene>
    <name evidence="1" type="ORF">RND81_10G244700</name>
</gene>
<organism evidence="1 2">
    <name type="scientific">Saponaria officinalis</name>
    <name type="common">Common soapwort</name>
    <name type="synonym">Lychnis saponaria</name>
    <dbReference type="NCBI Taxonomy" id="3572"/>
    <lineage>
        <taxon>Eukaryota</taxon>
        <taxon>Viridiplantae</taxon>
        <taxon>Streptophyta</taxon>
        <taxon>Embryophyta</taxon>
        <taxon>Tracheophyta</taxon>
        <taxon>Spermatophyta</taxon>
        <taxon>Magnoliopsida</taxon>
        <taxon>eudicotyledons</taxon>
        <taxon>Gunneridae</taxon>
        <taxon>Pentapetalae</taxon>
        <taxon>Caryophyllales</taxon>
        <taxon>Caryophyllaceae</taxon>
        <taxon>Caryophylleae</taxon>
        <taxon>Saponaria</taxon>
    </lineage>
</organism>
<keyword evidence="2" id="KW-1185">Reference proteome</keyword>
<name>A0AAW1I603_SAPOF</name>
<dbReference type="PANTHER" id="PTHR33116">
    <property type="entry name" value="REVERSE TRANSCRIPTASE ZINC-BINDING DOMAIN-CONTAINING PROTEIN-RELATED-RELATED"/>
    <property type="match status" value="1"/>
</dbReference>
<evidence type="ECO:0000313" key="1">
    <source>
        <dbReference type="EMBL" id="KAK9684945.1"/>
    </source>
</evidence>
<comment type="caution">
    <text evidence="1">The sequence shown here is derived from an EMBL/GenBank/DDBJ whole genome shotgun (WGS) entry which is preliminary data.</text>
</comment>
<accession>A0AAW1I603</accession>
<reference evidence="1" key="1">
    <citation type="submission" date="2024-03" db="EMBL/GenBank/DDBJ databases">
        <title>WGS assembly of Saponaria officinalis var. Norfolk2.</title>
        <authorList>
            <person name="Jenkins J."/>
            <person name="Shu S."/>
            <person name="Grimwood J."/>
            <person name="Barry K."/>
            <person name="Goodstein D."/>
            <person name="Schmutz J."/>
            <person name="Leebens-Mack J."/>
            <person name="Osbourn A."/>
        </authorList>
    </citation>
    <scope>NUCLEOTIDE SEQUENCE [LARGE SCALE GENOMIC DNA]</scope>
    <source>
        <strain evidence="1">JIC</strain>
    </source>
</reference>
<evidence type="ECO:0008006" key="3">
    <source>
        <dbReference type="Google" id="ProtNLM"/>
    </source>
</evidence>
<dbReference type="Proteomes" id="UP001443914">
    <property type="component" value="Unassembled WGS sequence"/>
</dbReference>